<organism evidence="1 2">
    <name type="scientific">Pristionchus mayeri</name>
    <dbReference type="NCBI Taxonomy" id="1317129"/>
    <lineage>
        <taxon>Eukaryota</taxon>
        <taxon>Metazoa</taxon>
        <taxon>Ecdysozoa</taxon>
        <taxon>Nematoda</taxon>
        <taxon>Chromadorea</taxon>
        <taxon>Rhabditida</taxon>
        <taxon>Rhabditina</taxon>
        <taxon>Diplogasteromorpha</taxon>
        <taxon>Diplogasteroidea</taxon>
        <taxon>Neodiplogasteridae</taxon>
        <taxon>Pristionchus</taxon>
    </lineage>
</organism>
<evidence type="ECO:0000313" key="2">
    <source>
        <dbReference type="Proteomes" id="UP001328107"/>
    </source>
</evidence>
<dbReference type="AlphaFoldDB" id="A0AAN5D4Y0"/>
<reference evidence="2" key="1">
    <citation type="submission" date="2022-10" db="EMBL/GenBank/DDBJ databases">
        <title>Genome assembly of Pristionchus species.</title>
        <authorList>
            <person name="Yoshida K."/>
            <person name="Sommer R.J."/>
        </authorList>
    </citation>
    <scope>NUCLEOTIDE SEQUENCE [LARGE SCALE GENOMIC DNA]</scope>
    <source>
        <strain evidence="2">RS5460</strain>
    </source>
</reference>
<keyword evidence="2" id="KW-1185">Reference proteome</keyword>
<gene>
    <name evidence="1" type="ORF">PMAYCL1PPCAC_26928</name>
</gene>
<feature type="non-terminal residue" evidence="1">
    <location>
        <position position="1"/>
    </location>
</feature>
<evidence type="ECO:0000313" key="1">
    <source>
        <dbReference type="EMBL" id="GMR56733.1"/>
    </source>
</evidence>
<sequence length="93" mass="10110">VEVPLVARYDRLFDESSRRAVHVGGGVRHLVQISAEEASMMTLGDNDVSDGVVVLASPSHVEALACSLKRLQLLVRDLLDLRVRGTVTVDDDV</sequence>
<feature type="non-terminal residue" evidence="1">
    <location>
        <position position="93"/>
    </location>
</feature>
<proteinExistence type="predicted"/>
<dbReference type="Proteomes" id="UP001328107">
    <property type="component" value="Unassembled WGS sequence"/>
</dbReference>
<comment type="caution">
    <text evidence="1">The sequence shown here is derived from an EMBL/GenBank/DDBJ whole genome shotgun (WGS) entry which is preliminary data.</text>
</comment>
<accession>A0AAN5D4Y0</accession>
<protein>
    <submittedName>
        <fullName evidence="1">Uncharacterized protein</fullName>
    </submittedName>
</protein>
<dbReference type="EMBL" id="BTRK01000006">
    <property type="protein sequence ID" value="GMR56733.1"/>
    <property type="molecule type" value="Genomic_DNA"/>
</dbReference>
<name>A0AAN5D4Y0_9BILA</name>